<dbReference type="AlphaFoldDB" id="A0A6D2KE73"/>
<dbReference type="CDD" id="cd22157">
    <property type="entry name" value="F-box_AtFBW1-like"/>
    <property type="match status" value="1"/>
</dbReference>
<accession>A0A6D2KE73</accession>
<dbReference type="Gene3D" id="1.20.1280.50">
    <property type="match status" value="1"/>
</dbReference>
<dbReference type="InterPro" id="IPR036047">
    <property type="entry name" value="F-box-like_dom_sf"/>
</dbReference>
<name>A0A6D2KE73_9BRAS</name>
<evidence type="ECO:0000313" key="2">
    <source>
        <dbReference type="EMBL" id="CAA7055315.1"/>
    </source>
</evidence>
<dbReference type="OrthoDB" id="1686535at2759"/>
<evidence type="ECO:0000313" key="3">
    <source>
        <dbReference type="Proteomes" id="UP000467841"/>
    </source>
</evidence>
<dbReference type="InterPro" id="IPR001810">
    <property type="entry name" value="F-box_dom"/>
</dbReference>
<dbReference type="PANTHER" id="PTHR31672:SF13">
    <property type="entry name" value="F-BOX PROTEIN CPR30-LIKE"/>
    <property type="match status" value="1"/>
</dbReference>
<reference evidence="2" key="1">
    <citation type="submission" date="2020-01" db="EMBL/GenBank/DDBJ databases">
        <authorList>
            <person name="Mishra B."/>
        </authorList>
    </citation>
    <scope>NUCLEOTIDE SEQUENCE [LARGE SCALE GENOMIC DNA]</scope>
</reference>
<dbReference type="Proteomes" id="UP000467841">
    <property type="component" value="Unassembled WGS sequence"/>
</dbReference>
<feature type="domain" description="F-box" evidence="1">
    <location>
        <begin position="4"/>
        <end position="50"/>
    </location>
</feature>
<dbReference type="Pfam" id="PF00646">
    <property type="entry name" value="F-box"/>
    <property type="match status" value="1"/>
</dbReference>
<dbReference type="SMART" id="SM00256">
    <property type="entry name" value="FBOX"/>
    <property type="match status" value="1"/>
</dbReference>
<proteinExistence type="predicted"/>
<protein>
    <recommendedName>
        <fullName evidence="1">F-box domain-containing protein</fullName>
    </recommendedName>
</protein>
<dbReference type="PROSITE" id="PS50181">
    <property type="entry name" value="FBOX"/>
    <property type="match status" value="1"/>
</dbReference>
<dbReference type="InterPro" id="IPR050796">
    <property type="entry name" value="SCF_F-box_component"/>
</dbReference>
<keyword evidence="3" id="KW-1185">Reference proteome</keyword>
<dbReference type="PANTHER" id="PTHR31672">
    <property type="entry name" value="BNACNNG10540D PROTEIN"/>
    <property type="match status" value="1"/>
</dbReference>
<comment type="caution">
    <text evidence="2">The sequence shown here is derived from an EMBL/GenBank/DDBJ whole genome shotgun (WGS) entry which is preliminary data.</text>
</comment>
<gene>
    <name evidence="2" type="ORF">MERR_LOCUS42551</name>
</gene>
<dbReference type="Pfam" id="PF07734">
    <property type="entry name" value="FBA_1"/>
    <property type="match status" value="1"/>
</dbReference>
<sequence>MAGRKKTTELPNELVNEILTRVPVKALVRFKCVCKRWKLLLRSKNFIKKQMTYAPRKLLAIEDNGESPPRSILYEHENNGNPKMTLEEADLTRGSKHLVDLEVIGHCDGLFCLRLQDRTLAVWNPLLKQVRTLSSKSAKPITSHDLIGFGYDHSTDDDYKVVFFSALSETIMAPKDWSRGEIVTVKSSSRRSIDEFPEIRRCFDIKGTFAGDKIFWQVNNDPENAVESETILSFDLSSEKFEYISFPRNLKGFIQGLVAVGGCLGFVETYMFQYTSKLVAWTARNDKSWGKFCVVEDCYFDGFIGSHRNDVALLRTYKNKNAWNVTYLGHAAMRIYTYNLEQREFFEVETNFISCYLTLYDYVETLLSLK</sequence>
<dbReference type="InterPro" id="IPR006527">
    <property type="entry name" value="F-box-assoc_dom_typ1"/>
</dbReference>
<evidence type="ECO:0000259" key="1">
    <source>
        <dbReference type="PROSITE" id="PS50181"/>
    </source>
</evidence>
<dbReference type="SUPFAM" id="SSF81383">
    <property type="entry name" value="F-box domain"/>
    <property type="match status" value="1"/>
</dbReference>
<dbReference type="InterPro" id="IPR017451">
    <property type="entry name" value="F-box-assoc_interact_dom"/>
</dbReference>
<dbReference type="NCBIfam" id="TIGR01640">
    <property type="entry name" value="F_box_assoc_1"/>
    <property type="match status" value="1"/>
</dbReference>
<dbReference type="EMBL" id="CACVBM020001607">
    <property type="protein sequence ID" value="CAA7055315.1"/>
    <property type="molecule type" value="Genomic_DNA"/>
</dbReference>
<organism evidence="2 3">
    <name type="scientific">Microthlaspi erraticum</name>
    <dbReference type="NCBI Taxonomy" id="1685480"/>
    <lineage>
        <taxon>Eukaryota</taxon>
        <taxon>Viridiplantae</taxon>
        <taxon>Streptophyta</taxon>
        <taxon>Embryophyta</taxon>
        <taxon>Tracheophyta</taxon>
        <taxon>Spermatophyta</taxon>
        <taxon>Magnoliopsida</taxon>
        <taxon>eudicotyledons</taxon>
        <taxon>Gunneridae</taxon>
        <taxon>Pentapetalae</taxon>
        <taxon>rosids</taxon>
        <taxon>malvids</taxon>
        <taxon>Brassicales</taxon>
        <taxon>Brassicaceae</taxon>
        <taxon>Coluteocarpeae</taxon>
        <taxon>Microthlaspi</taxon>
    </lineage>
</organism>